<dbReference type="AlphaFoldDB" id="A0A412XCM6"/>
<accession>A0A412XCM6</accession>
<gene>
    <name evidence="1" type="ORF">DWW14_13620</name>
</gene>
<dbReference type="Proteomes" id="UP000285343">
    <property type="component" value="Unassembled WGS sequence"/>
</dbReference>
<sequence length="74" mass="8092">MHSCDTESNATRTVLHSCNVIRHAGSPCNMYGNVPTGMILHPCHVPPVAGKQYTLQDNVPMYALMHCAKSSGYF</sequence>
<comment type="caution">
    <text evidence="1">The sequence shown here is derived from an EMBL/GenBank/DDBJ whole genome shotgun (WGS) entry which is preliminary data.</text>
</comment>
<name>A0A412XCM6_BACUN</name>
<evidence type="ECO:0000313" key="2">
    <source>
        <dbReference type="Proteomes" id="UP000285343"/>
    </source>
</evidence>
<proteinExistence type="predicted"/>
<reference evidence="1 2" key="1">
    <citation type="submission" date="2018-08" db="EMBL/GenBank/DDBJ databases">
        <title>A genome reference for cultivated species of the human gut microbiota.</title>
        <authorList>
            <person name="Zou Y."/>
            <person name="Xue W."/>
            <person name="Luo G."/>
        </authorList>
    </citation>
    <scope>NUCLEOTIDE SEQUENCE [LARGE SCALE GENOMIC DNA]</scope>
    <source>
        <strain evidence="1 2">AF14-42</strain>
    </source>
</reference>
<protein>
    <submittedName>
        <fullName evidence="1">Uncharacterized protein</fullName>
    </submittedName>
</protein>
<dbReference type="EMBL" id="QRZC01000018">
    <property type="protein sequence ID" value="RGV41000.1"/>
    <property type="molecule type" value="Genomic_DNA"/>
</dbReference>
<evidence type="ECO:0000313" key="1">
    <source>
        <dbReference type="EMBL" id="RGV41000.1"/>
    </source>
</evidence>
<organism evidence="1 2">
    <name type="scientific">Bacteroides uniformis</name>
    <dbReference type="NCBI Taxonomy" id="820"/>
    <lineage>
        <taxon>Bacteria</taxon>
        <taxon>Pseudomonadati</taxon>
        <taxon>Bacteroidota</taxon>
        <taxon>Bacteroidia</taxon>
        <taxon>Bacteroidales</taxon>
        <taxon>Bacteroidaceae</taxon>
        <taxon>Bacteroides</taxon>
    </lineage>
</organism>